<evidence type="ECO:0000313" key="1">
    <source>
        <dbReference type="EMBL" id="KAA8515252.1"/>
    </source>
</evidence>
<evidence type="ECO:0000313" key="2">
    <source>
        <dbReference type="Proteomes" id="UP000325577"/>
    </source>
</evidence>
<name>A0A5J4ZBV0_9ASTE</name>
<reference evidence="1 2" key="1">
    <citation type="submission" date="2019-09" db="EMBL/GenBank/DDBJ databases">
        <title>A chromosome-level genome assembly of the Chinese tupelo Nyssa sinensis.</title>
        <authorList>
            <person name="Yang X."/>
            <person name="Kang M."/>
            <person name="Yang Y."/>
            <person name="Xiong H."/>
            <person name="Wang M."/>
            <person name="Zhang Z."/>
            <person name="Wang Z."/>
            <person name="Wu H."/>
            <person name="Ma T."/>
            <person name="Liu J."/>
            <person name="Xi Z."/>
        </authorList>
    </citation>
    <scope>NUCLEOTIDE SEQUENCE [LARGE SCALE GENOMIC DNA]</scope>
    <source>
        <strain evidence="1">J267</strain>
        <tissue evidence="1">Leaf</tissue>
    </source>
</reference>
<sequence>MRVGVVIEGGRRLVVELDFGAELKSNGLIGLKAEQWSLDEEVFFTAWFFSCSAQPWIQAAPTVKDGERNLQQRVGKGEHEAAVLEGKHVTADFPSHSALTKETWARCLCIGNSGDHKMEKGKFMVGVLNLDG</sequence>
<protein>
    <submittedName>
        <fullName evidence="1">Uncharacterized protein</fullName>
    </submittedName>
</protein>
<accession>A0A5J4ZBV0</accession>
<dbReference type="EMBL" id="CM018052">
    <property type="protein sequence ID" value="KAA8515252.1"/>
    <property type="molecule type" value="Genomic_DNA"/>
</dbReference>
<keyword evidence="2" id="KW-1185">Reference proteome</keyword>
<gene>
    <name evidence="1" type="ORF">F0562_018518</name>
</gene>
<dbReference type="AlphaFoldDB" id="A0A5J4ZBV0"/>
<dbReference type="Proteomes" id="UP000325577">
    <property type="component" value="Linkage Group LG9"/>
</dbReference>
<organism evidence="1 2">
    <name type="scientific">Nyssa sinensis</name>
    <dbReference type="NCBI Taxonomy" id="561372"/>
    <lineage>
        <taxon>Eukaryota</taxon>
        <taxon>Viridiplantae</taxon>
        <taxon>Streptophyta</taxon>
        <taxon>Embryophyta</taxon>
        <taxon>Tracheophyta</taxon>
        <taxon>Spermatophyta</taxon>
        <taxon>Magnoliopsida</taxon>
        <taxon>eudicotyledons</taxon>
        <taxon>Gunneridae</taxon>
        <taxon>Pentapetalae</taxon>
        <taxon>asterids</taxon>
        <taxon>Cornales</taxon>
        <taxon>Nyssaceae</taxon>
        <taxon>Nyssa</taxon>
    </lineage>
</organism>
<proteinExistence type="predicted"/>